<reference evidence="6" key="1">
    <citation type="submission" date="2021-01" db="EMBL/GenBank/DDBJ databases">
        <authorList>
            <person name="Corre E."/>
            <person name="Pelletier E."/>
            <person name="Niang G."/>
            <person name="Scheremetjew M."/>
            <person name="Finn R."/>
            <person name="Kale V."/>
            <person name="Holt S."/>
            <person name="Cochrane G."/>
            <person name="Meng A."/>
            <person name="Brown T."/>
            <person name="Cohen L."/>
        </authorList>
    </citation>
    <scope>NUCLEOTIDE SEQUENCE</scope>
    <source>
        <strain evidence="6">WS</strain>
    </source>
</reference>
<feature type="coiled-coil region" evidence="2">
    <location>
        <begin position="405"/>
        <end position="432"/>
    </location>
</feature>
<evidence type="ECO:0000259" key="4">
    <source>
        <dbReference type="Pfam" id="PF21771"/>
    </source>
</evidence>
<dbReference type="GO" id="GO:0005856">
    <property type="term" value="C:cytoskeleton"/>
    <property type="evidence" value="ECO:0007669"/>
    <property type="project" value="TreeGrafter"/>
</dbReference>
<gene>
    <name evidence="5" type="ORF">PCOS0759_LOCUS4289</name>
    <name evidence="6" type="ORF">PCOS0759_LOCUS4290</name>
</gene>
<dbReference type="Gene3D" id="1.20.5.4090">
    <property type="match status" value="1"/>
</dbReference>
<feature type="compositionally biased region" description="Low complexity" evidence="3">
    <location>
        <begin position="1"/>
        <end position="10"/>
    </location>
</feature>
<organism evidence="6">
    <name type="scientific">Percolomonas cosmopolitus</name>
    <dbReference type="NCBI Taxonomy" id="63605"/>
    <lineage>
        <taxon>Eukaryota</taxon>
        <taxon>Discoba</taxon>
        <taxon>Heterolobosea</taxon>
        <taxon>Tetramitia</taxon>
        <taxon>Eutetramitia</taxon>
        <taxon>Percolomonadidae</taxon>
        <taxon>Percolomonas</taxon>
    </lineage>
</organism>
<feature type="domain" description="Cilia- and flagella-associated protein 58 central coiled coil" evidence="4">
    <location>
        <begin position="440"/>
        <end position="726"/>
    </location>
</feature>
<name>A0A6U0KLY2_9EUKA</name>
<protein>
    <recommendedName>
        <fullName evidence="4">Cilia- and flagella-associated protein 58 central coiled coil domain-containing protein</fullName>
    </recommendedName>
</protein>
<feature type="region of interest" description="Disordered" evidence="3">
    <location>
        <begin position="41"/>
        <end position="69"/>
    </location>
</feature>
<keyword evidence="1 2" id="KW-0175">Coiled coil</keyword>
<dbReference type="AlphaFoldDB" id="A0A6U0KLY2"/>
<dbReference type="InterPro" id="IPR049270">
    <property type="entry name" value="CFAP58_CC"/>
</dbReference>
<feature type="compositionally biased region" description="Basic and acidic residues" evidence="3">
    <location>
        <begin position="15"/>
        <end position="25"/>
    </location>
</feature>
<evidence type="ECO:0000313" key="6">
    <source>
        <dbReference type="EMBL" id="CAD9081050.1"/>
    </source>
</evidence>
<dbReference type="PANTHER" id="PTHR32083">
    <property type="entry name" value="CILIA AND FLAGELLA-ASSOCIATED PROTEIN 58-RELATED"/>
    <property type="match status" value="1"/>
</dbReference>
<proteinExistence type="predicted"/>
<dbReference type="PANTHER" id="PTHR32083:SF34">
    <property type="entry name" value="COILED-COIL DOMAIN-CONTAINING PROTEIN 146"/>
    <property type="match status" value="1"/>
</dbReference>
<evidence type="ECO:0000256" key="1">
    <source>
        <dbReference type="ARBA" id="ARBA00023054"/>
    </source>
</evidence>
<accession>A0A6U0KLY2</accession>
<evidence type="ECO:0000256" key="2">
    <source>
        <dbReference type="SAM" id="Coils"/>
    </source>
</evidence>
<feature type="coiled-coil region" evidence="2">
    <location>
        <begin position="103"/>
        <end position="271"/>
    </location>
</feature>
<evidence type="ECO:0000256" key="3">
    <source>
        <dbReference type="SAM" id="MobiDB-lite"/>
    </source>
</evidence>
<dbReference type="Pfam" id="PF21771">
    <property type="entry name" value="CFAP58_CC"/>
    <property type="match status" value="1"/>
</dbReference>
<sequence>MSSTNNSNTTISDHMIPKDDFHESDIFIDDDQDDVHMIDDEQETNNVTIPPLRNAGSASDESSSMHHSSEDDILFQAIKAIANSCLDESKITKPQHTDLIEHAAMLQAELAEVQDRIIEARDRMADMKHEYDQHVKKSQLLESKQAQRKVELKELAKETQKAEKQLALAQEQESDIQMSIIDKERKISLLEQEIMKKKSERERLEQPIIEAYSRDIQLLKEETKEQVGTYQKYKEEREELLKHIDIVQGEVKELEEKRIDLQNQYNAIRTAPERSKKQAAIVTKAFLSTKEDLSAKGELIKEMQLKIKEQNQKKEAIVDTTFVMKRQEDHELKKLISIEKEIKQYKSKYLQEAELYKLIAGRTFSLEQELQQKKKSLSSYNDLLRAKRKEEELHIQQLHRLGEHNKTLHRGIEKAEKKKSQMENAKRKIIERMTSTDATLKELKADVDVQIHKFLCDEKVSKDLHDLLQQKDEESKALESKIRHMAHQERETDKAILELSVEREGIAREAARSKQRFLDCISDTKSIGYVNEELRKTADEIDRTNKMLKKMYSMIKKDRNKFAKIIQDNMQTLTQIAENKKVIENEHEVLSKKSLAKEKLLLKVRRQHDHHFANRESLRSTYSKHEMVLFHRLQAIAECENEVGKLNVIIALAEDKMIDLKKNFEDRIEQRNYTNIQLMDRNDELSILYEKAHVQQGILTKGETELERKNKEFASLKIDLTNTERGVSLLLKQVPDLRAAQSEKTYLIHQLKEALELSEEYATEMEDPNNDDRWRRLPGEVPTDEQLDLQLQMLEKKIASRKEHFMEKKLILNELTTASDKLRVTVVSARDKTFDISMGMNDVQSKIRTVDQKMMAMLSELSIYQATAMTQGAQITQLRNNLSKGLQRLDNGEPPSEEMEWEWRKARELTLRRKQQLTERKEQQKLLQQMPASITRTTALQRPTSYLPQDSDLAIPKPYGFKPFMYNSPGAQMRHFRKPDETTRKVIL</sequence>
<feature type="region of interest" description="Disordered" evidence="3">
    <location>
        <begin position="1"/>
        <end position="29"/>
    </location>
</feature>
<dbReference type="EMBL" id="HBGD01005186">
    <property type="protein sequence ID" value="CAD9081050.1"/>
    <property type="molecule type" value="Transcribed_RNA"/>
</dbReference>
<dbReference type="EMBL" id="HBGD01005185">
    <property type="protein sequence ID" value="CAD9081049.1"/>
    <property type="molecule type" value="Transcribed_RNA"/>
</dbReference>
<evidence type="ECO:0000313" key="5">
    <source>
        <dbReference type="EMBL" id="CAD9081049.1"/>
    </source>
</evidence>